<dbReference type="AlphaFoldDB" id="A0A142FHL0"/>
<feature type="compositionally biased region" description="Low complexity" evidence="1">
    <location>
        <begin position="26"/>
        <end position="51"/>
    </location>
</feature>
<proteinExistence type="evidence at transcript level"/>
<accession>A0A142FHL0</accession>
<gene>
    <name evidence="3" type="primary">irx1b</name>
</gene>
<dbReference type="GO" id="GO:0003677">
    <property type="term" value="F:DNA binding"/>
    <property type="evidence" value="ECO:0007669"/>
    <property type="project" value="UniProtKB-KW"/>
</dbReference>
<sequence>IWKPSISRDPRSSAKGSVAPRGGEAEAGLSAAEQASESKSSESSRTLSAEALRGAEAGVSLGKSPSVKLPADRSPGRQECQRPAQSKPKIWSLAETATAPDSSHKSP</sequence>
<feature type="compositionally biased region" description="Basic and acidic residues" evidence="1">
    <location>
        <begin position="1"/>
        <end position="12"/>
    </location>
</feature>
<evidence type="ECO:0000259" key="2">
    <source>
        <dbReference type="SMART" id="SM00548"/>
    </source>
</evidence>
<dbReference type="GO" id="GO:0006355">
    <property type="term" value="P:regulation of DNA-templated transcription"/>
    <property type="evidence" value="ECO:0007669"/>
    <property type="project" value="InterPro"/>
</dbReference>
<name>A0A142FHL0_9CICH</name>
<feature type="non-terminal residue" evidence="3">
    <location>
        <position position="1"/>
    </location>
</feature>
<dbReference type="SMART" id="SM00548">
    <property type="entry name" value="IRO"/>
    <property type="match status" value="1"/>
</dbReference>
<feature type="domain" description="Iroquois-class homeodomain protein" evidence="2">
    <location>
        <begin position="83"/>
        <end position="100"/>
    </location>
</feature>
<dbReference type="GO" id="GO:0005634">
    <property type="term" value="C:nucleus"/>
    <property type="evidence" value="ECO:0007669"/>
    <property type="project" value="InterPro"/>
</dbReference>
<organism evidence="3">
    <name type="scientific">Maylandia zebra</name>
    <name type="common">zebra mbuna</name>
    <dbReference type="NCBI Taxonomy" id="106582"/>
    <lineage>
        <taxon>Eukaryota</taxon>
        <taxon>Metazoa</taxon>
        <taxon>Chordata</taxon>
        <taxon>Craniata</taxon>
        <taxon>Vertebrata</taxon>
        <taxon>Euteleostomi</taxon>
        <taxon>Actinopterygii</taxon>
        <taxon>Neopterygii</taxon>
        <taxon>Teleostei</taxon>
        <taxon>Neoteleostei</taxon>
        <taxon>Acanthomorphata</taxon>
        <taxon>Ovalentaria</taxon>
        <taxon>Cichlomorphae</taxon>
        <taxon>Cichliformes</taxon>
        <taxon>Cichlidae</taxon>
        <taxon>African cichlids</taxon>
        <taxon>Pseudocrenilabrinae</taxon>
        <taxon>Haplochromini</taxon>
        <taxon>Maylandia</taxon>
        <taxon>Maylandia zebra complex</taxon>
    </lineage>
</organism>
<keyword evidence="3" id="KW-0238">DNA-binding</keyword>
<protein>
    <submittedName>
        <fullName evidence="3">Iroquois homeobox 1b</fullName>
    </submittedName>
</protein>
<feature type="region of interest" description="Disordered" evidence="1">
    <location>
        <begin position="1"/>
        <end position="107"/>
    </location>
</feature>
<keyword evidence="3" id="KW-0371">Homeobox</keyword>
<evidence type="ECO:0000256" key="1">
    <source>
        <dbReference type="SAM" id="MobiDB-lite"/>
    </source>
</evidence>
<dbReference type="InterPro" id="IPR003893">
    <property type="entry name" value="Iroquois_homeo"/>
</dbReference>
<dbReference type="EMBL" id="KT906483">
    <property type="protein sequence ID" value="AMQ77737.1"/>
    <property type="molecule type" value="mRNA"/>
</dbReference>
<feature type="non-terminal residue" evidence="3">
    <location>
        <position position="107"/>
    </location>
</feature>
<reference evidence="3" key="1">
    <citation type="submission" date="2015-10" db="EMBL/GenBank/DDBJ databases">
        <title>A compendium of developmental gene expression in Lake Malawi cichlid fishes.</title>
        <authorList>
            <person name="Bloomquist R.F."/>
            <person name="Fowler T.E."/>
            <person name="Sylvester J.B."/>
            <person name="Streelman T.J."/>
        </authorList>
    </citation>
    <scope>NUCLEOTIDE SEQUENCE</scope>
</reference>
<feature type="compositionally biased region" description="Basic and acidic residues" evidence="1">
    <location>
        <begin position="70"/>
        <end position="80"/>
    </location>
</feature>
<evidence type="ECO:0000313" key="3">
    <source>
        <dbReference type="EMBL" id="AMQ77737.1"/>
    </source>
</evidence>